<evidence type="ECO:0000256" key="9">
    <source>
        <dbReference type="ARBA" id="ARBA00023159"/>
    </source>
</evidence>
<dbReference type="Gene3D" id="1.20.1050.20">
    <property type="entry name" value="STAT transcription factor, all-alpha domain"/>
    <property type="match status" value="1"/>
</dbReference>
<dbReference type="Gene3D" id="3.30.505.10">
    <property type="entry name" value="SH2 domain"/>
    <property type="match status" value="1"/>
</dbReference>
<dbReference type="Pfam" id="PF21354">
    <property type="entry name" value="STAT_linker"/>
    <property type="match status" value="1"/>
</dbReference>
<dbReference type="FunFam" id="2.60.40.630:FF:000003">
    <property type="entry name" value="Signal transducer and transcription activator 6"/>
    <property type="match status" value="1"/>
</dbReference>
<dbReference type="AlphaFoldDB" id="A0A7R9BEQ0"/>
<evidence type="ECO:0000256" key="10">
    <source>
        <dbReference type="ARBA" id="ARBA00023163"/>
    </source>
</evidence>
<dbReference type="InterPro" id="IPR013800">
    <property type="entry name" value="STAT_TF_alpha"/>
</dbReference>
<name>A0A7R9BEQ0_9CRUS</name>
<evidence type="ECO:0000256" key="11">
    <source>
        <dbReference type="ARBA" id="ARBA00023242"/>
    </source>
</evidence>
<dbReference type="GO" id="GO:0005737">
    <property type="term" value="C:cytoplasm"/>
    <property type="evidence" value="ECO:0007669"/>
    <property type="project" value="UniProtKB-SubCell"/>
</dbReference>
<evidence type="ECO:0000256" key="13">
    <source>
        <dbReference type="PROSITE-ProRule" id="PRU00191"/>
    </source>
</evidence>
<evidence type="ECO:0000259" key="15">
    <source>
        <dbReference type="PROSITE" id="PS50001"/>
    </source>
</evidence>
<evidence type="ECO:0000256" key="4">
    <source>
        <dbReference type="ARBA" id="ARBA00022490"/>
    </source>
</evidence>
<dbReference type="InterPro" id="IPR008967">
    <property type="entry name" value="p53-like_TF_DNA-bd_sf"/>
</dbReference>
<dbReference type="Gene3D" id="1.10.238.10">
    <property type="entry name" value="EF-hand"/>
    <property type="match status" value="1"/>
</dbReference>
<organism evidence="16">
    <name type="scientific">Notodromas monacha</name>
    <dbReference type="NCBI Taxonomy" id="399045"/>
    <lineage>
        <taxon>Eukaryota</taxon>
        <taxon>Metazoa</taxon>
        <taxon>Ecdysozoa</taxon>
        <taxon>Arthropoda</taxon>
        <taxon>Crustacea</taxon>
        <taxon>Oligostraca</taxon>
        <taxon>Ostracoda</taxon>
        <taxon>Podocopa</taxon>
        <taxon>Podocopida</taxon>
        <taxon>Cypridocopina</taxon>
        <taxon>Cypridoidea</taxon>
        <taxon>Cyprididae</taxon>
        <taxon>Notodromas</taxon>
    </lineage>
</organism>
<keyword evidence="9 14" id="KW-0010">Activator</keyword>
<keyword evidence="7 14" id="KW-0805">Transcription regulation</keyword>
<feature type="domain" description="SH2" evidence="15">
    <location>
        <begin position="634"/>
        <end position="734"/>
    </location>
</feature>
<dbReference type="Gene3D" id="2.60.40.630">
    <property type="entry name" value="STAT transcription factor, DNA-binding domain"/>
    <property type="match status" value="1"/>
</dbReference>
<dbReference type="GO" id="GO:0000977">
    <property type="term" value="F:RNA polymerase II transcription regulatory region sequence-specific DNA binding"/>
    <property type="evidence" value="ECO:0007669"/>
    <property type="project" value="UniProtKB-ARBA"/>
</dbReference>
<dbReference type="SMART" id="SM00252">
    <property type="entry name" value="SH2"/>
    <property type="match status" value="1"/>
</dbReference>
<evidence type="ECO:0000256" key="8">
    <source>
        <dbReference type="ARBA" id="ARBA00023125"/>
    </source>
</evidence>
<comment type="subunit">
    <text evidence="12">Forms a homodimer or a heterodimer with a related family member.</text>
</comment>
<dbReference type="SUPFAM" id="SSF48092">
    <property type="entry name" value="Transcription factor STAT-4 N-domain"/>
    <property type="match status" value="1"/>
</dbReference>
<evidence type="ECO:0000256" key="2">
    <source>
        <dbReference type="ARBA" id="ARBA00004496"/>
    </source>
</evidence>
<keyword evidence="17" id="KW-1185">Reference proteome</keyword>
<evidence type="ECO:0000256" key="6">
    <source>
        <dbReference type="ARBA" id="ARBA00022999"/>
    </source>
</evidence>
<keyword evidence="6 13" id="KW-0727">SH2 domain</keyword>
<dbReference type="InterPro" id="IPR001217">
    <property type="entry name" value="STAT"/>
</dbReference>
<dbReference type="EMBL" id="OA882151">
    <property type="protein sequence ID" value="CAD7273284.1"/>
    <property type="molecule type" value="Genomic_DNA"/>
</dbReference>
<dbReference type="InterPro" id="IPR000980">
    <property type="entry name" value="SH2"/>
</dbReference>
<dbReference type="InterPro" id="IPR036535">
    <property type="entry name" value="STAT_N_sf"/>
</dbReference>
<evidence type="ECO:0000313" key="17">
    <source>
        <dbReference type="Proteomes" id="UP000678499"/>
    </source>
</evidence>
<keyword evidence="8 14" id="KW-0238">DNA-binding</keyword>
<dbReference type="EMBL" id="CAJPEX010000114">
    <property type="protein sequence ID" value="CAG0913436.1"/>
    <property type="molecule type" value="Genomic_DNA"/>
</dbReference>
<dbReference type="Gene3D" id="1.10.532.10">
    <property type="entry name" value="STAT transcription factor, N-terminal domain"/>
    <property type="match status" value="1"/>
</dbReference>
<dbReference type="InterPro" id="IPR012345">
    <property type="entry name" value="STAT_TF_DNA-bd_N"/>
</dbReference>
<keyword evidence="4 14" id="KW-0963">Cytoplasm</keyword>
<proteinExistence type="inferred from homology"/>
<accession>A0A7R9BEQ0</accession>
<dbReference type="CDD" id="cd09919">
    <property type="entry name" value="SH2_STAT_family"/>
    <property type="match status" value="1"/>
</dbReference>
<dbReference type="InterPro" id="IPR048988">
    <property type="entry name" value="STAT_linker"/>
</dbReference>
<dbReference type="SUPFAM" id="SSF49417">
    <property type="entry name" value="p53-like transcription factors"/>
    <property type="match status" value="1"/>
</dbReference>
<dbReference type="GO" id="GO:0001228">
    <property type="term" value="F:DNA-binding transcription activator activity, RNA polymerase II-specific"/>
    <property type="evidence" value="ECO:0007669"/>
    <property type="project" value="UniProtKB-ARBA"/>
</dbReference>
<dbReference type="Pfam" id="PF02865">
    <property type="entry name" value="STAT_int"/>
    <property type="match status" value="1"/>
</dbReference>
<evidence type="ECO:0000256" key="14">
    <source>
        <dbReference type="RuleBase" id="RU046415"/>
    </source>
</evidence>
<dbReference type="GO" id="GO:0005634">
    <property type="term" value="C:nucleus"/>
    <property type="evidence" value="ECO:0007669"/>
    <property type="project" value="UniProtKB-SubCell"/>
</dbReference>
<dbReference type="OrthoDB" id="19300at2759"/>
<reference evidence="16" key="1">
    <citation type="submission" date="2020-11" db="EMBL/GenBank/DDBJ databases">
        <authorList>
            <person name="Tran Van P."/>
        </authorList>
    </citation>
    <scope>NUCLEOTIDE SEQUENCE</scope>
</reference>
<comment type="subcellular location">
    <subcellularLocation>
        <location evidence="2 14">Cytoplasm</location>
    </subcellularLocation>
    <subcellularLocation>
        <location evidence="1 14">Nucleus</location>
    </subcellularLocation>
</comment>
<keyword evidence="10 14" id="KW-0804">Transcription</keyword>
<dbReference type="InterPro" id="IPR013799">
    <property type="entry name" value="STAT_TF_prot_interaction"/>
</dbReference>
<dbReference type="SUPFAM" id="SSF47655">
    <property type="entry name" value="STAT"/>
    <property type="match status" value="1"/>
</dbReference>
<dbReference type="SMART" id="SM00964">
    <property type="entry name" value="STAT_int"/>
    <property type="match status" value="1"/>
</dbReference>
<evidence type="ECO:0000256" key="3">
    <source>
        <dbReference type="ARBA" id="ARBA00005586"/>
    </source>
</evidence>
<evidence type="ECO:0000313" key="16">
    <source>
        <dbReference type="EMBL" id="CAD7273284.1"/>
    </source>
</evidence>
<dbReference type="InterPro" id="IPR013801">
    <property type="entry name" value="STAT_TF_DNA-bd"/>
</dbReference>
<dbReference type="SUPFAM" id="SSF55550">
    <property type="entry name" value="SH2 domain"/>
    <property type="match status" value="1"/>
</dbReference>
<dbReference type="InterPro" id="IPR036860">
    <property type="entry name" value="SH2_dom_sf"/>
</dbReference>
<evidence type="ECO:0000256" key="1">
    <source>
        <dbReference type="ARBA" id="ARBA00004123"/>
    </source>
</evidence>
<sequence length="890" mass="99686">MSLWARTQQLPAEKFRQVRALYQGDYPIEVRHYLAEWIENRCWDELKPSNPEQELTASRTVSAAVDELDACVRALNSPDQFLSRIKLDEVLDNFKKAFLSNPVEFVNLVKSNLAVEYQLVQEADSALHHSLIMDERVSMVNAGILRELEQIRNRTQLENESISSLSQSQESVALMLHQYNQLVAAWDNLVAHQPHMFAANASSVNQEIVRNLEEQKSSVYDGLSKKVTEVLMMRRESAENLSHSISRISALQMKVLGEELPKWKRTQQLSLNGSSPPTHLDQIQHWCEGLAEVIWLNRNQVKELVHLQALMNVQESPAQDGVNGTGQQPKQEIDLGALMSQVTDLLQQIVSMTFLVEVQPPQVMKMNTRFTASVRHIVGGKLNIHMSAPKVRVNIVNEHEASVLRRRIGGPWTEYSGEILNNTGTLEYHQASKHLSVAFRNMQLKKIKRGDKKFNEANVTEEKYALLFQTEFALGDEQLYFQIAALSLPVVVTVHGNQDSMAWASICWDNAFCPVDACSPALDASAVHGSPCVHSSAPVVKWSQLKDLLRAKFSQTLTGNDGIGSSFSGYLLLNDDHLEFLGSKLKQLLSPVDQDFDVSWSSFCKDSLPGRNFSFWDWFFAAKRLVRDYLRDVWSAGCVMGFVSRSKAEDMLLGCPHGTFLLRFSDSELGGLTVAWIAEDSSTGKKEVFMLQPFVARDLNIRSLPDRISDLKYLANLYPAISKDDAFGKFYSPPDLKPRRESNGYVKPNLVTQVPGWTELSTSTVISDGFTPNTPHSMPELGESSFIPNGTSCEFLHMNHRRDVISQFDPRHAVMSLGLDTSVALPLEFNPRLGFDGLSALVNAATSSSGLVVANCLRGSTENLYLPVTDFADCDMTDDKSSHRVGFDVQ</sequence>
<dbReference type="InterPro" id="IPR015988">
    <property type="entry name" value="STAT_TF_CC"/>
</dbReference>
<keyword evidence="11 14" id="KW-0539">Nucleus</keyword>
<comment type="similarity">
    <text evidence="3 14">Belongs to the transcription factor STAT family.</text>
</comment>
<dbReference type="Pfam" id="PF01017">
    <property type="entry name" value="STAT_alpha"/>
    <property type="match status" value="1"/>
</dbReference>
<keyword evidence="5 14" id="KW-0597">Phosphoprotein</keyword>
<evidence type="ECO:0000256" key="12">
    <source>
        <dbReference type="ARBA" id="ARBA00064301"/>
    </source>
</evidence>
<dbReference type="Proteomes" id="UP000678499">
    <property type="component" value="Unassembled WGS sequence"/>
</dbReference>
<dbReference type="PROSITE" id="PS50001">
    <property type="entry name" value="SH2"/>
    <property type="match status" value="1"/>
</dbReference>
<evidence type="ECO:0000256" key="5">
    <source>
        <dbReference type="ARBA" id="ARBA00022553"/>
    </source>
</evidence>
<evidence type="ECO:0000256" key="7">
    <source>
        <dbReference type="ARBA" id="ARBA00023015"/>
    </source>
</evidence>
<dbReference type="Pfam" id="PF02864">
    <property type="entry name" value="STAT_bind"/>
    <property type="match status" value="1"/>
</dbReference>
<dbReference type="GO" id="GO:0007166">
    <property type="term" value="P:cell surface receptor signaling pathway"/>
    <property type="evidence" value="ECO:0007669"/>
    <property type="project" value="UniProtKB-ARBA"/>
</dbReference>
<dbReference type="PANTHER" id="PTHR11801">
    <property type="entry name" value="SIGNAL TRANSDUCER AND ACTIVATOR OF TRANSCRIPTION"/>
    <property type="match status" value="1"/>
</dbReference>
<protein>
    <recommendedName>
        <fullName evidence="14">Signal transducer and activator of transcription</fullName>
    </recommendedName>
</protein>
<gene>
    <name evidence="16" type="ORF">NMOB1V02_LOCUS1181</name>
</gene>
<dbReference type="Pfam" id="PF00017">
    <property type="entry name" value="SH2"/>
    <property type="match status" value="1"/>
</dbReference>